<organism evidence="2">
    <name type="scientific">Desertifilum tharense IPPAS B-1220</name>
    <dbReference type="NCBI Taxonomy" id="1781255"/>
    <lineage>
        <taxon>Bacteria</taxon>
        <taxon>Bacillati</taxon>
        <taxon>Cyanobacteriota</taxon>
        <taxon>Cyanophyceae</taxon>
        <taxon>Desertifilales</taxon>
        <taxon>Desertifilaceae</taxon>
        <taxon>Desertifilum</taxon>
    </lineage>
</organism>
<accession>A0A1E5QLZ0</accession>
<dbReference type="InterPro" id="IPR004013">
    <property type="entry name" value="PHP_dom"/>
</dbReference>
<sequence>MSVKLAQVSTAAKLAGQTVGARALKQVLETIDADSCPHRFNFHMHTVCSDGRLHPERLMEQAIAIGLQGLAITDHHTVEGYSIAKQWLEAWQNQHPQHPVPRLWSGVEINGNLLGTEVHILGYAFDPQHPSLQPYLQKHAATGDAYQAASVISAIHQAGGLAVLAHPARYRCSATELIPEAVRWGIDGVEAYYAYSNPNPWKPSPKQTQQVSQLGQIYGLLQTCGTDTHGTSLLQRM</sequence>
<dbReference type="RefSeq" id="WP_069966642.1">
    <property type="nucleotide sequence ID" value="NZ_CM124774.1"/>
</dbReference>
<reference evidence="2" key="1">
    <citation type="submission" date="2016-09" db="EMBL/GenBank/DDBJ databases">
        <title>Draft genome of thermotolerant cyanobacterium Desertifilum sp. strain IPPAS B-1220.</title>
        <authorList>
            <person name="Sinetova M.A."/>
            <person name="Bolakhan K."/>
            <person name="Zayadan B.K."/>
            <person name="Mironov K.S."/>
            <person name="Ustinova V."/>
            <person name="Kupriyanova E.V."/>
            <person name="Sidorov R.A."/>
            <person name="Skrypnik A.N."/>
            <person name="Gogoleva N.E."/>
            <person name="Gogolev Y.V."/>
            <person name="Los D.A."/>
        </authorList>
    </citation>
    <scope>NUCLEOTIDE SEQUENCE [LARGE SCALE GENOMIC DNA]</scope>
    <source>
        <strain evidence="2">IPPAS B-1220</strain>
    </source>
</reference>
<dbReference type="GO" id="GO:0035312">
    <property type="term" value="F:5'-3' DNA exonuclease activity"/>
    <property type="evidence" value="ECO:0007669"/>
    <property type="project" value="TreeGrafter"/>
</dbReference>
<dbReference type="Pfam" id="PF02811">
    <property type="entry name" value="PHP"/>
    <property type="match status" value="1"/>
</dbReference>
<dbReference type="STRING" id="1781255.BH720_07915"/>
<dbReference type="SMART" id="SM00481">
    <property type="entry name" value="POLIIIAc"/>
    <property type="match status" value="1"/>
</dbReference>
<dbReference type="InterPro" id="IPR003141">
    <property type="entry name" value="Pol/His_phosphatase_N"/>
</dbReference>
<evidence type="ECO:0000313" key="2">
    <source>
        <dbReference type="EMBL" id="OEJ75695.1"/>
    </source>
</evidence>
<dbReference type="EMBL" id="MJGC01000045">
    <property type="protein sequence ID" value="OEJ75695.1"/>
    <property type="molecule type" value="Genomic_DNA"/>
</dbReference>
<dbReference type="InterPro" id="IPR052018">
    <property type="entry name" value="PHP_domain"/>
</dbReference>
<dbReference type="Gene3D" id="3.20.20.140">
    <property type="entry name" value="Metal-dependent hydrolases"/>
    <property type="match status" value="1"/>
</dbReference>
<comment type="caution">
    <text evidence="2">The sequence shown here is derived from an EMBL/GenBank/DDBJ whole genome shotgun (WGS) entry which is preliminary data.</text>
</comment>
<proteinExistence type="predicted"/>
<feature type="domain" description="Polymerase/histidinol phosphatase N-terminal" evidence="1">
    <location>
        <begin position="40"/>
        <end position="113"/>
    </location>
</feature>
<dbReference type="SUPFAM" id="SSF89550">
    <property type="entry name" value="PHP domain-like"/>
    <property type="match status" value="1"/>
</dbReference>
<dbReference type="PANTHER" id="PTHR42924:SF3">
    <property type="entry name" value="POLYMERASE_HISTIDINOL PHOSPHATASE N-TERMINAL DOMAIN-CONTAINING PROTEIN"/>
    <property type="match status" value="1"/>
</dbReference>
<evidence type="ECO:0000259" key="1">
    <source>
        <dbReference type="SMART" id="SM00481"/>
    </source>
</evidence>
<name>A0A1E5QLZ0_9CYAN</name>
<dbReference type="CDD" id="cd07438">
    <property type="entry name" value="PHP_HisPPase_AMP"/>
    <property type="match status" value="1"/>
</dbReference>
<gene>
    <name evidence="2" type="ORF">BH720_07915</name>
</gene>
<protein>
    <submittedName>
        <fullName evidence="2">Phosphatase</fullName>
    </submittedName>
</protein>
<dbReference type="PANTHER" id="PTHR42924">
    <property type="entry name" value="EXONUCLEASE"/>
    <property type="match status" value="1"/>
</dbReference>
<dbReference type="GO" id="GO:0004534">
    <property type="term" value="F:5'-3' RNA exonuclease activity"/>
    <property type="evidence" value="ECO:0007669"/>
    <property type="project" value="TreeGrafter"/>
</dbReference>
<dbReference type="AlphaFoldDB" id="A0A1E5QLZ0"/>
<dbReference type="InterPro" id="IPR016195">
    <property type="entry name" value="Pol/histidinol_Pase-like"/>
</dbReference>